<evidence type="ECO:0000313" key="1">
    <source>
        <dbReference type="EMBL" id="KAI5649735.1"/>
    </source>
</evidence>
<dbReference type="EMBL" id="CM044708">
    <property type="protein sequence ID" value="KAI5649735.1"/>
    <property type="molecule type" value="Genomic_DNA"/>
</dbReference>
<gene>
    <name evidence="1" type="ORF">M9H77_35740</name>
</gene>
<reference evidence="2" key="1">
    <citation type="journal article" date="2023" name="Nat. Plants">
        <title>Single-cell RNA sequencing provides a high-resolution roadmap for understanding the multicellular compartmentation of specialized metabolism.</title>
        <authorList>
            <person name="Sun S."/>
            <person name="Shen X."/>
            <person name="Li Y."/>
            <person name="Li Y."/>
            <person name="Wang S."/>
            <person name="Li R."/>
            <person name="Zhang H."/>
            <person name="Shen G."/>
            <person name="Guo B."/>
            <person name="Wei J."/>
            <person name="Xu J."/>
            <person name="St-Pierre B."/>
            <person name="Chen S."/>
            <person name="Sun C."/>
        </authorList>
    </citation>
    <scope>NUCLEOTIDE SEQUENCE [LARGE SCALE GENOMIC DNA]</scope>
</reference>
<proteinExistence type="predicted"/>
<organism evidence="1 2">
    <name type="scientific">Catharanthus roseus</name>
    <name type="common">Madagascar periwinkle</name>
    <name type="synonym">Vinca rosea</name>
    <dbReference type="NCBI Taxonomy" id="4058"/>
    <lineage>
        <taxon>Eukaryota</taxon>
        <taxon>Viridiplantae</taxon>
        <taxon>Streptophyta</taxon>
        <taxon>Embryophyta</taxon>
        <taxon>Tracheophyta</taxon>
        <taxon>Spermatophyta</taxon>
        <taxon>Magnoliopsida</taxon>
        <taxon>eudicotyledons</taxon>
        <taxon>Gunneridae</taxon>
        <taxon>Pentapetalae</taxon>
        <taxon>asterids</taxon>
        <taxon>lamiids</taxon>
        <taxon>Gentianales</taxon>
        <taxon>Apocynaceae</taxon>
        <taxon>Rauvolfioideae</taxon>
        <taxon>Vinceae</taxon>
        <taxon>Catharanthinae</taxon>
        <taxon>Catharanthus</taxon>
    </lineage>
</organism>
<evidence type="ECO:0000313" key="2">
    <source>
        <dbReference type="Proteomes" id="UP001060085"/>
    </source>
</evidence>
<comment type="caution">
    <text evidence="1">The sequence shown here is derived from an EMBL/GenBank/DDBJ whole genome shotgun (WGS) entry which is preliminary data.</text>
</comment>
<sequence>MRKSCCDISSLLNSLCHEEVTLIQSQFLDFLTTIFGRKPNHGMKAKGECMGKELSIRYEDTPIGLSLNHFLLRTLGVDHTLKCSSSCAYFEKQLLVSVARIKLSHHDLELLYDNLFIDLLVAHFSSSCASMWSKIHILLESLVESGYDERISWLSWSLSDVFHAKLKGEFVEKCDYESSFLYASMKTLDGFIPSIELLCFVSHRFEFPYNEQNNLLVYPIPFINFLFKYDILNDYYSVFFPTLLLSSLTMAGCLNIGKFNISTR</sequence>
<accession>A0ACB9ZTK3</accession>
<keyword evidence="2" id="KW-1185">Reference proteome</keyword>
<protein>
    <submittedName>
        <fullName evidence="1">Uncharacterized protein</fullName>
    </submittedName>
</protein>
<name>A0ACB9ZTK3_CATRO</name>
<dbReference type="Proteomes" id="UP001060085">
    <property type="component" value="Linkage Group LG08"/>
</dbReference>